<dbReference type="InterPro" id="IPR050639">
    <property type="entry name" value="SSR_resolvase"/>
</dbReference>
<dbReference type="Pfam" id="PF07508">
    <property type="entry name" value="Recombinase"/>
    <property type="match status" value="1"/>
</dbReference>
<dbReference type="KEGG" id="sfc:Spiaf_1357"/>
<dbReference type="InterPro" id="IPR038109">
    <property type="entry name" value="DNA_bind_recomb_sf"/>
</dbReference>
<dbReference type="GO" id="GO:0015074">
    <property type="term" value="P:DNA integration"/>
    <property type="evidence" value="ECO:0007669"/>
    <property type="project" value="UniProtKB-KW"/>
</dbReference>
<keyword evidence="6" id="KW-0175">Coiled coil</keyword>
<dbReference type="SUPFAM" id="SSF53041">
    <property type="entry name" value="Resolvase-like"/>
    <property type="match status" value="1"/>
</dbReference>
<dbReference type="CDD" id="cd03768">
    <property type="entry name" value="SR_ResInv"/>
    <property type="match status" value="1"/>
</dbReference>
<dbReference type="InterPro" id="IPR036162">
    <property type="entry name" value="Resolvase-like_N_sf"/>
</dbReference>
<dbReference type="PROSITE" id="PS51737">
    <property type="entry name" value="RECOMBINASE_DNA_BIND"/>
    <property type="match status" value="1"/>
</dbReference>
<dbReference type="GO" id="GO:0003677">
    <property type="term" value="F:DNA binding"/>
    <property type="evidence" value="ECO:0007669"/>
    <property type="project" value="UniProtKB-KW"/>
</dbReference>
<proteinExistence type="predicted"/>
<organism evidence="9 10">
    <name type="scientific">Spirochaeta africana (strain ATCC 700263 / DSM 8902 / Z-7692)</name>
    <dbReference type="NCBI Taxonomy" id="889378"/>
    <lineage>
        <taxon>Bacteria</taxon>
        <taxon>Pseudomonadati</taxon>
        <taxon>Spirochaetota</taxon>
        <taxon>Spirochaetia</taxon>
        <taxon>Spirochaetales</taxon>
        <taxon>Spirochaetaceae</taxon>
        <taxon>Spirochaeta</taxon>
    </lineage>
</organism>
<evidence type="ECO:0000256" key="5">
    <source>
        <dbReference type="PROSITE-ProRule" id="PRU10137"/>
    </source>
</evidence>
<dbReference type="Proteomes" id="UP000007383">
    <property type="component" value="Chromosome"/>
</dbReference>
<dbReference type="PROSITE" id="PS00397">
    <property type="entry name" value="RECOMBINASES_1"/>
    <property type="match status" value="1"/>
</dbReference>
<evidence type="ECO:0000256" key="4">
    <source>
        <dbReference type="PIRSR" id="PIRSR606118-50"/>
    </source>
</evidence>
<keyword evidence="3" id="KW-0233">DNA recombination</keyword>
<dbReference type="InterPro" id="IPR006118">
    <property type="entry name" value="Recombinase_CS"/>
</dbReference>
<feature type="domain" description="Recombinase" evidence="8">
    <location>
        <begin position="152"/>
        <end position="273"/>
    </location>
</feature>
<dbReference type="PANTHER" id="PTHR30461">
    <property type="entry name" value="DNA-INVERTASE FROM LAMBDOID PROPHAGE"/>
    <property type="match status" value="1"/>
</dbReference>
<dbReference type="AlphaFoldDB" id="H9UIT0"/>
<dbReference type="InterPro" id="IPR006119">
    <property type="entry name" value="Resolv_N"/>
</dbReference>
<reference evidence="10" key="1">
    <citation type="journal article" date="2013" name="Stand. Genomic Sci.">
        <title>Complete genome sequence of the halophilic bacterium Spirochaeta africana type strain (Z-7692(T)) from the alkaline Lake Magadi in the East African Rift.</title>
        <authorList>
            <person name="Liolos K."/>
            <person name="Abt B."/>
            <person name="Scheuner C."/>
            <person name="Teshima H."/>
            <person name="Held B."/>
            <person name="Lapidus A."/>
            <person name="Nolan M."/>
            <person name="Lucas S."/>
            <person name="Deshpande S."/>
            <person name="Cheng J.F."/>
            <person name="Tapia R."/>
            <person name="Goodwin L.A."/>
            <person name="Pitluck S."/>
            <person name="Pagani I."/>
            <person name="Ivanova N."/>
            <person name="Mavromatis K."/>
            <person name="Mikhailova N."/>
            <person name="Huntemann M."/>
            <person name="Pati A."/>
            <person name="Chen A."/>
            <person name="Palaniappan K."/>
            <person name="Land M."/>
            <person name="Rohde M."/>
            <person name="Tindall B.J."/>
            <person name="Detter J.C."/>
            <person name="Goker M."/>
            <person name="Bristow J."/>
            <person name="Eisen J.A."/>
            <person name="Markowitz V."/>
            <person name="Hugenholtz P."/>
            <person name="Woyke T."/>
            <person name="Klenk H.P."/>
            <person name="Kyrpides N.C."/>
        </authorList>
    </citation>
    <scope>NUCLEOTIDE SEQUENCE</scope>
    <source>
        <strain evidence="10">ATCC 700263 / DSM 8902 / Z-7692</strain>
    </source>
</reference>
<dbReference type="OrthoDB" id="360715at2"/>
<evidence type="ECO:0000259" key="8">
    <source>
        <dbReference type="PROSITE" id="PS51737"/>
    </source>
</evidence>
<dbReference type="PANTHER" id="PTHR30461:SF2">
    <property type="entry name" value="SERINE RECOMBINASE PINE-RELATED"/>
    <property type="match status" value="1"/>
</dbReference>
<keyword evidence="10" id="KW-1185">Reference proteome</keyword>
<evidence type="ECO:0000259" key="7">
    <source>
        <dbReference type="PROSITE" id="PS51736"/>
    </source>
</evidence>
<evidence type="ECO:0000313" key="10">
    <source>
        <dbReference type="Proteomes" id="UP000007383"/>
    </source>
</evidence>
<keyword evidence="2" id="KW-0238">DNA-binding</keyword>
<evidence type="ECO:0000313" key="9">
    <source>
        <dbReference type="EMBL" id="AFG37423.1"/>
    </source>
</evidence>
<gene>
    <name evidence="9" type="ordered locus">Spiaf_1357</name>
</gene>
<feature type="domain" description="Resolvase/invertase-type recombinase catalytic" evidence="7">
    <location>
        <begin position="3"/>
        <end position="144"/>
    </location>
</feature>
<dbReference type="PROSITE" id="PS51736">
    <property type="entry name" value="RECOMBINASES_3"/>
    <property type="match status" value="1"/>
</dbReference>
<feature type="active site" description="O-(5'-phospho-DNA)-serine intermediate" evidence="4 5">
    <location>
        <position position="11"/>
    </location>
</feature>
<name>H9UIT0_SPIAZ</name>
<protein>
    <submittedName>
        <fullName evidence="9">Site-specific recombinase, DNA invertase Pin</fullName>
    </submittedName>
</protein>
<sequence>MPKFYGYARVSTQDQSDRSLELQLIYLRKKAERQELEFVPIQEKASGSSFDRPEFQRMLKMVQAGDYVGVYDNSRFGRNTEESIASLKLLHSKHVNVMIGESKIDPDAPRDKLLFSIEAAISDFYRTELRMKSESGIEMAKKDGDWIFTSRLYGYRQDESQTVHIVEEEAKVIRYIFNCYDRGESIYKITNDMNSYGWRTRTGKEFHASTVRRYILKPIYMGYYKEKGSGGQRGQDSAPYEFDNLVKSKKYPPIVDEDLWYRVFDSYRGVKRKHAVQLQYRYSGYTLTGLLKCFYCFKLGKATTYVHNISTVSKKQDKLYANYVNRTHLKSCGQKYHTFREIILEDLFEFCFYLVFANYREIEQIAEEHIRKIQNAIGDLNKQKNEIESDIKNLKKDKQKLIQLYLNLNNDSDVQNQIESVNQEIKSLQQSKSLVESKITMASSAYESVGESYQFEKLNDFVLLRDIPYDYDPNVEQENIAVHKKKKRDIYRELIQNAWVYNEKIVIRYTNTKTFIIQLERNRGRVVQTEFTIKVCFNGRYQYTVKFDHKNRTFEIVDVDMKKNVDLSLKDISPEKVYEGHKQTIENDISEVLALAREIKATGNLDY</sequence>
<dbReference type="eggNOG" id="COG1961">
    <property type="taxonomic scope" value="Bacteria"/>
</dbReference>
<dbReference type="PATRIC" id="fig|889378.3.peg.1358"/>
<dbReference type="InterPro" id="IPR011109">
    <property type="entry name" value="DNA_bind_recombinase_dom"/>
</dbReference>
<dbReference type="Gene3D" id="3.90.1750.20">
    <property type="entry name" value="Putative Large Serine Recombinase, Chain B, Domain 2"/>
    <property type="match status" value="1"/>
</dbReference>
<dbReference type="Pfam" id="PF00239">
    <property type="entry name" value="Resolvase"/>
    <property type="match status" value="1"/>
</dbReference>
<dbReference type="Gene3D" id="3.40.50.1390">
    <property type="entry name" value="Resolvase, N-terminal catalytic domain"/>
    <property type="match status" value="1"/>
</dbReference>
<dbReference type="SMART" id="SM00857">
    <property type="entry name" value="Resolvase"/>
    <property type="match status" value="1"/>
</dbReference>
<dbReference type="RefSeq" id="WP_014455410.1">
    <property type="nucleotide sequence ID" value="NC_017098.1"/>
</dbReference>
<keyword evidence="1" id="KW-0229">DNA integration</keyword>
<accession>H9UIT0</accession>
<evidence type="ECO:0000256" key="6">
    <source>
        <dbReference type="SAM" id="Coils"/>
    </source>
</evidence>
<feature type="coiled-coil region" evidence="6">
    <location>
        <begin position="366"/>
        <end position="438"/>
    </location>
</feature>
<dbReference type="EMBL" id="CP003282">
    <property type="protein sequence ID" value="AFG37423.1"/>
    <property type="molecule type" value="Genomic_DNA"/>
</dbReference>
<evidence type="ECO:0000256" key="2">
    <source>
        <dbReference type="ARBA" id="ARBA00023125"/>
    </source>
</evidence>
<dbReference type="GO" id="GO:0000150">
    <property type="term" value="F:DNA strand exchange activity"/>
    <property type="evidence" value="ECO:0007669"/>
    <property type="project" value="InterPro"/>
</dbReference>
<dbReference type="HOGENOM" id="CLU_449705_0_0_12"/>
<evidence type="ECO:0000256" key="1">
    <source>
        <dbReference type="ARBA" id="ARBA00022908"/>
    </source>
</evidence>
<evidence type="ECO:0000256" key="3">
    <source>
        <dbReference type="ARBA" id="ARBA00023172"/>
    </source>
</evidence>
<dbReference type="STRING" id="889378.Spiaf_1357"/>